<evidence type="ECO:0000256" key="5">
    <source>
        <dbReference type="ARBA" id="ARBA00022723"/>
    </source>
</evidence>
<dbReference type="Pfam" id="PF13442">
    <property type="entry name" value="Cytochrome_CBB3"/>
    <property type="match status" value="1"/>
</dbReference>
<evidence type="ECO:0000313" key="15">
    <source>
        <dbReference type="EMBL" id="MET3526122.1"/>
    </source>
</evidence>
<accession>A0ABV2EGQ5</accession>
<reference evidence="15 16" key="1">
    <citation type="submission" date="2024-06" db="EMBL/GenBank/DDBJ databases">
        <title>Genomic Encyclopedia of Type Strains, Phase IV (KMG-IV): sequencing the most valuable type-strain genomes for metagenomic binning, comparative biology and taxonomic classification.</title>
        <authorList>
            <person name="Goeker M."/>
        </authorList>
    </citation>
    <scope>NUCLEOTIDE SEQUENCE [LARGE SCALE GENOMIC DNA]</scope>
    <source>
        <strain evidence="15 16">DSM 17809</strain>
    </source>
</reference>
<dbReference type="Proteomes" id="UP001549110">
    <property type="component" value="Unassembled WGS sequence"/>
</dbReference>
<dbReference type="SUPFAM" id="SSF50998">
    <property type="entry name" value="Quinoprotein alcohol dehydrogenase-like"/>
    <property type="match status" value="1"/>
</dbReference>
<protein>
    <submittedName>
        <fullName evidence="15">PQQ-dependent dehydrogenase (Methanol/ethanol family)</fullName>
    </submittedName>
</protein>
<dbReference type="PROSITE" id="PS00364">
    <property type="entry name" value="BACTERIAL_PQQ_2"/>
    <property type="match status" value="1"/>
</dbReference>
<dbReference type="InterPro" id="IPR011047">
    <property type="entry name" value="Quinoprotein_ADH-like_sf"/>
</dbReference>
<dbReference type="InterPro" id="IPR018391">
    <property type="entry name" value="PQQ_b-propeller_rpt"/>
</dbReference>
<dbReference type="InterPro" id="IPR001479">
    <property type="entry name" value="Quinoprotein_DH_CS"/>
</dbReference>
<dbReference type="NCBIfam" id="TIGR03075">
    <property type="entry name" value="PQQ_enz_alc_DH"/>
    <property type="match status" value="1"/>
</dbReference>
<evidence type="ECO:0000256" key="8">
    <source>
        <dbReference type="ARBA" id="ARBA00022891"/>
    </source>
</evidence>
<evidence type="ECO:0000256" key="6">
    <source>
        <dbReference type="ARBA" id="ARBA00022729"/>
    </source>
</evidence>
<feature type="chain" id="PRO_5046828927" evidence="13">
    <location>
        <begin position="18"/>
        <end position="698"/>
    </location>
</feature>
<dbReference type="CDD" id="cd10279">
    <property type="entry name" value="PQQ_ADH_II"/>
    <property type="match status" value="1"/>
</dbReference>
<dbReference type="PROSITE" id="PS51257">
    <property type="entry name" value="PROKAR_LIPOPROTEIN"/>
    <property type="match status" value="1"/>
</dbReference>
<dbReference type="InterPro" id="IPR017512">
    <property type="entry name" value="PQQ_MeOH/EtOH_DH"/>
</dbReference>
<dbReference type="Pfam" id="PF01011">
    <property type="entry name" value="PQQ"/>
    <property type="match status" value="2"/>
</dbReference>
<evidence type="ECO:0000256" key="1">
    <source>
        <dbReference type="ARBA" id="ARBA00001913"/>
    </source>
</evidence>
<dbReference type="RefSeq" id="WP_331931501.1">
    <property type="nucleotide sequence ID" value="NZ_JBEPLU010000001.1"/>
</dbReference>
<dbReference type="InterPro" id="IPR009056">
    <property type="entry name" value="Cyt_c-like_dom"/>
</dbReference>
<evidence type="ECO:0000256" key="12">
    <source>
        <dbReference type="PROSITE-ProRule" id="PRU00433"/>
    </source>
</evidence>
<keyword evidence="11" id="KW-1015">Disulfide bond</keyword>
<evidence type="ECO:0000313" key="16">
    <source>
        <dbReference type="Proteomes" id="UP001549110"/>
    </source>
</evidence>
<evidence type="ECO:0000256" key="2">
    <source>
        <dbReference type="ARBA" id="ARBA00001931"/>
    </source>
</evidence>
<keyword evidence="16" id="KW-1185">Reference proteome</keyword>
<keyword evidence="4 12" id="KW-0349">Heme</keyword>
<dbReference type="Gene3D" id="1.10.760.10">
    <property type="entry name" value="Cytochrome c-like domain"/>
    <property type="match status" value="1"/>
</dbReference>
<keyword evidence="5 12" id="KW-0479">Metal-binding</keyword>
<dbReference type="EMBL" id="JBEPLU010000001">
    <property type="protein sequence ID" value="MET3526122.1"/>
    <property type="molecule type" value="Genomic_DNA"/>
</dbReference>
<comment type="cofactor">
    <cofactor evidence="2">
        <name>pyrroloquinoline quinone</name>
        <dbReference type="ChEBI" id="CHEBI:58442"/>
    </cofactor>
</comment>
<keyword evidence="9" id="KW-0560">Oxidoreductase</keyword>
<proteinExistence type="inferred from homology"/>
<evidence type="ECO:0000259" key="14">
    <source>
        <dbReference type="PROSITE" id="PS51007"/>
    </source>
</evidence>
<keyword evidence="6 13" id="KW-0732">Signal</keyword>
<name>A0ABV2EGQ5_9CAUL</name>
<comment type="cofactor">
    <cofactor evidence="1">
        <name>Ca(2+)</name>
        <dbReference type="ChEBI" id="CHEBI:29108"/>
    </cofactor>
</comment>
<feature type="signal peptide" evidence="13">
    <location>
        <begin position="1"/>
        <end position="17"/>
    </location>
</feature>
<dbReference type="InterPro" id="IPR002372">
    <property type="entry name" value="PQQ_rpt_dom"/>
</dbReference>
<dbReference type="SUPFAM" id="SSF46626">
    <property type="entry name" value="Cytochrome c"/>
    <property type="match status" value="1"/>
</dbReference>
<comment type="similarity">
    <text evidence="3">Belongs to the bacterial PQQ dehydrogenase family.</text>
</comment>
<evidence type="ECO:0000256" key="13">
    <source>
        <dbReference type="SAM" id="SignalP"/>
    </source>
</evidence>
<evidence type="ECO:0000256" key="3">
    <source>
        <dbReference type="ARBA" id="ARBA00008156"/>
    </source>
</evidence>
<keyword evidence="10 12" id="KW-0408">Iron</keyword>
<feature type="domain" description="Cytochrome c" evidence="14">
    <location>
        <begin position="613"/>
        <end position="691"/>
    </location>
</feature>
<evidence type="ECO:0000256" key="9">
    <source>
        <dbReference type="ARBA" id="ARBA00023002"/>
    </source>
</evidence>
<dbReference type="InterPro" id="IPR036909">
    <property type="entry name" value="Cyt_c-like_dom_sf"/>
</dbReference>
<sequence length="698" mass="75100">MKSLRQAAALAATMVLAACGQDGLKGSADVDGARIIAAATDGEWLSYGRTYDEQRHSPLDKINVSNVGKLGLAWMYEFDTDRGQEATPVVVDGVLYTTTAWSKVYAFDARTGALKWSFDPKVEGKKGFDACCDVVNRGVAVWKGRVYVGTLDGRLIALDAATGTPAWSVQTTDTSRPYTITGAPRVIKDKVLIGNGGGEYGVRGYLSAYDAADGKLAWRFYTTPNPDGRPDNAASDKVMKEKAAATWFGDGWKATGGGGTVWDAMAYDPELDILYVGVGNGTPWNHVKRSEGKGDNLFLSSILALKPETGEYVWHYQTTPGESWDYTATQHIILADMNVGGSARKVLMQAPKNGFFYVLDRATGELISAKPYVPITWASGVDPKTGRPMENPGVRYENAASVQIPAPFGAHNWHPMAFNPKEGLVYIPAQVVPFAYTPDKGYTYRPGAWNVGTDFLANALPSDKAQLAAVKAMVKGELIAWDPVAQKARFTIQHPYFWNAGVLSTGGGLIFQGAAEGQFAAYDAANGKKLWSYKTDNGVIAAPMTYELDGEQYVAQMVGYGGAGALSAPMMLPDRPRLPGRLMVFKLGGTAVAPAYQHPERVDIDLSGVTSTGDARHGFALFHQNCQVCHGPNATGTYLPDLRRSQMLLSADSWKSVLIDGALADRGMASFSRFIDPKGAEDLRAYVLSEARGGAPAI</sequence>
<evidence type="ECO:0000256" key="4">
    <source>
        <dbReference type="ARBA" id="ARBA00022617"/>
    </source>
</evidence>
<dbReference type="SMART" id="SM00564">
    <property type="entry name" value="PQQ"/>
    <property type="match status" value="5"/>
</dbReference>
<organism evidence="15 16">
    <name type="scientific">Phenylobacterium koreense</name>
    <dbReference type="NCBI Taxonomy" id="266125"/>
    <lineage>
        <taxon>Bacteria</taxon>
        <taxon>Pseudomonadati</taxon>
        <taxon>Pseudomonadota</taxon>
        <taxon>Alphaproteobacteria</taxon>
        <taxon>Caulobacterales</taxon>
        <taxon>Caulobacteraceae</taxon>
        <taxon>Phenylobacterium</taxon>
    </lineage>
</organism>
<dbReference type="PROSITE" id="PS51007">
    <property type="entry name" value="CYTC"/>
    <property type="match status" value="1"/>
</dbReference>
<comment type="caution">
    <text evidence="15">The sequence shown here is derived from an EMBL/GenBank/DDBJ whole genome shotgun (WGS) entry which is preliminary data.</text>
</comment>
<gene>
    <name evidence="15" type="ORF">ABID41_001217</name>
</gene>
<evidence type="ECO:0000256" key="11">
    <source>
        <dbReference type="ARBA" id="ARBA00023157"/>
    </source>
</evidence>
<evidence type="ECO:0000256" key="10">
    <source>
        <dbReference type="ARBA" id="ARBA00023004"/>
    </source>
</evidence>
<evidence type="ECO:0000256" key="7">
    <source>
        <dbReference type="ARBA" id="ARBA00022837"/>
    </source>
</evidence>
<keyword evidence="7" id="KW-0106">Calcium</keyword>
<dbReference type="Gene3D" id="2.140.10.10">
    <property type="entry name" value="Quinoprotein alcohol dehydrogenase-like superfamily"/>
    <property type="match status" value="1"/>
</dbReference>
<dbReference type="PANTHER" id="PTHR32303">
    <property type="entry name" value="QUINOPROTEIN ALCOHOL DEHYDROGENASE (CYTOCHROME C)"/>
    <property type="match status" value="1"/>
</dbReference>
<keyword evidence="8" id="KW-0634">PQQ</keyword>